<dbReference type="PROSITE" id="PS50801">
    <property type="entry name" value="STAS"/>
    <property type="match status" value="1"/>
</dbReference>
<dbReference type="SUPFAM" id="SSF52091">
    <property type="entry name" value="SpoIIaa-like"/>
    <property type="match status" value="1"/>
</dbReference>
<dbReference type="Gene3D" id="3.30.750.24">
    <property type="entry name" value="STAS domain"/>
    <property type="match status" value="1"/>
</dbReference>
<evidence type="ECO:0000259" key="3">
    <source>
        <dbReference type="PROSITE" id="PS50801"/>
    </source>
</evidence>
<evidence type="ECO:0000256" key="2">
    <source>
        <dbReference type="RuleBase" id="RU003749"/>
    </source>
</evidence>
<dbReference type="RefSeq" id="WP_262310673.1">
    <property type="nucleotide sequence ID" value="NZ_CP106679.1"/>
</dbReference>
<dbReference type="PANTHER" id="PTHR33495">
    <property type="entry name" value="ANTI-SIGMA FACTOR ANTAGONIST TM_1081-RELATED-RELATED"/>
    <property type="match status" value="1"/>
</dbReference>
<evidence type="ECO:0000256" key="1">
    <source>
        <dbReference type="ARBA" id="ARBA00009013"/>
    </source>
</evidence>
<evidence type="ECO:0000313" key="4">
    <source>
        <dbReference type="EMBL" id="UXP33244.1"/>
    </source>
</evidence>
<dbReference type="EMBL" id="CP106679">
    <property type="protein sequence ID" value="UXP33244.1"/>
    <property type="molecule type" value="Genomic_DNA"/>
</dbReference>
<evidence type="ECO:0000313" key="5">
    <source>
        <dbReference type="Proteomes" id="UP001065174"/>
    </source>
</evidence>
<dbReference type="InterPro" id="IPR036513">
    <property type="entry name" value="STAS_dom_sf"/>
</dbReference>
<dbReference type="InterPro" id="IPR003658">
    <property type="entry name" value="Anti-sigma_ant"/>
</dbReference>
<dbReference type="InterPro" id="IPR002645">
    <property type="entry name" value="STAS_dom"/>
</dbReference>
<dbReference type="CDD" id="cd07043">
    <property type="entry name" value="STAS_anti-anti-sigma_factors"/>
    <property type="match status" value="1"/>
</dbReference>
<dbReference type="NCBIfam" id="TIGR00377">
    <property type="entry name" value="ant_ant_sig"/>
    <property type="match status" value="1"/>
</dbReference>
<dbReference type="Proteomes" id="UP001065174">
    <property type="component" value="Chromosome"/>
</dbReference>
<reference evidence="4" key="1">
    <citation type="submission" date="2022-09" db="EMBL/GenBank/DDBJ databases">
        <title>Comparative genomics and taxonomic characterization of three novel marine species of genus Reichenbachiella exhibiting antioxidant and polysaccharide degradation activities.</title>
        <authorList>
            <person name="Muhammad N."/>
            <person name="Lee Y.-J."/>
            <person name="Ko J."/>
            <person name="Kim S.-G."/>
        </authorList>
    </citation>
    <scope>NUCLEOTIDE SEQUENCE</scope>
    <source>
        <strain evidence="4">BKB1-1</strain>
    </source>
</reference>
<organism evidence="4 5">
    <name type="scientific">Reichenbachiella agarivorans</name>
    <dbReference type="NCBI Taxonomy" id="2979464"/>
    <lineage>
        <taxon>Bacteria</taxon>
        <taxon>Pseudomonadati</taxon>
        <taxon>Bacteroidota</taxon>
        <taxon>Cytophagia</taxon>
        <taxon>Cytophagales</taxon>
        <taxon>Reichenbachiellaceae</taxon>
        <taxon>Reichenbachiella</taxon>
    </lineage>
</organism>
<keyword evidence="5" id="KW-1185">Reference proteome</keyword>
<comment type="similarity">
    <text evidence="1 2">Belongs to the anti-sigma-factor antagonist family.</text>
</comment>
<gene>
    <name evidence="4" type="ORF">N6H18_04680</name>
</gene>
<protein>
    <recommendedName>
        <fullName evidence="2">Anti-sigma factor antagonist</fullName>
    </recommendedName>
</protein>
<name>A0ABY6CSD0_9BACT</name>
<proteinExistence type="inferred from homology"/>
<sequence length="113" mass="12703">MVNIEKRIDENNAHYELVVTGEIDASSSIHLDEALREAMENSKNILVDLSGLDYISSAGLGVFMSNIQKIEQDNISFVLFGMKDKVFEVFEILGLDQLLVIKKEKEEALEALK</sequence>
<accession>A0ABY6CSD0</accession>
<feature type="domain" description="STAS" evidence="3">
    <location>
        <begin position="4"/>
        <end position="112"/>
    </location>
</feature>
<dbReference type="Pfam" id="PF01740">
    <property type="entry name" value="STAS"/>
    <property type="match status" value="1"/>
</dbReference>